<dbReference type="OrthoDB" id="37081at2"/>
<sequence length="351" mass="37037">MAAVRLSDVAAAAGVSQATASRVLNGSSRIPGEGVADRVRAAAADLGYVANAQAQALARSSTGLIGLVVHDVADPYFSSIVRGVQNEARTAGKLVLLASTERDFDIERQSVSTFISHRADAIILAGSRQSGDLDRDLEQEFAAYRKNDGKVVVIGQPLPFGSAVEPENFTASAQLAEALIGEGHRRFAVIGGPGNIRTSVDRRNGFVDALSRHGLAPEIEVAGDFSRDGGYSAARRLAAALELHPDHGQERSLRSDPSDMPPCVFAVTDVMAIGAIAAWRGLDLRVPEDVCVAGFDDIPTLRDHFPSLTTVALSLVEIGERAVRLALDTPADVHEYAPGTVVLRASSALNR</sequence>
<name>A0A239IIM3_9NOCA</name>
<organism evidence="5 6">
    <name type="scientific">Rhodococcoides kyotonense</name>
    <dbReference type="NCBI Taxonomy" id="398843"/>
    <lineage>
        <taxon>Bacteria</taxon>
        <taxon>Bacillati</taxon>
        <taxon>Actinomycetota</taxon>
        <taxon>Actinomycetes</taxon>
        <taxon>Mycobacteriales</taxon>
        <taxon>Nocardiaceae</taxon>
        <taxon>Rhodococcoides</taxon>
    </lineage>
</organism>
<dbReference type="InterPro" id="IPR046335">
    <property type="entry name" value="LacI/GalR-like_sensor"/>
</dbReference>
<evidence type="ECO:0000313" key="6">
    <source>
        <dbReference type="Proteomes" id="UP000198327"/>
    </source>
</evidence>
<evidence type="ECO:0000256" key="3">
    <source>
        <dbReference type="ARBA" id="ARBA00023163"/>
    </source>
</evidence>
<reference evidence="6" key="1">
    <citation type="submission" date="2017-06" db="EMBL/GenBank/DDBJ databases">
        <authorList>
            <person name="Varghese N."/>
            <person name="Submissions S."/>
        </authorList>
    </citation>
    <scope>NUCLEOTIDE SEQUENCE [LARGE SCALE GENOMIC DNA]</scope>
    <source>
        <strain evidence="6">JCM 23211</strain>
    </source>
</reference>
<protein>
    <submittedName>
        <fullName evidence="5">LacI family transcriptional regulator</fullName>
    </submittedName>
</protein>
<evidence type="ECO:0000256" key="1">
    <source>
        <dbReference type="ARBA" id="ARBA00023015"/>
    </source>
</evidence>
<dbReference type="GO" id="GO:0003700">
    <property type="term" value="F:DNA-binding transcription factor activity"/>
    <property type="evidence" value="ECO:0007669"/>
    <property type="project" value="TreeGrafter"/>
</dbReference>
<accession>A0A239IIM3</accession>
<dbReference type="InterPro" id="IPR028082">
    <property type="entry name" value="Peripla_BP_I"/>
</dbReference>
<dbReference type="PROSITE" id="PS00356">
    <property type="entry name" value="HTH_LACI_1"/>
    <property type="match status" value="1"/>
</dbReference>
<dbReference type="Proteomes" id="UP000198327">
    <property type="component" value="Unassembled WGS sequence"/>
</dbReference>
<dbReference type="Gene3D" id="1.10.260.40">
    <property type="entry name" value="lambda repressor-like DNA-binding domains"/>
    <property type="match status" value="1"/>
</dbReference>
<keyword evidence="1" id="KW-0805">Transcription regulation</keyword>
<dbReference type="InterPro" id="IPR000843">
    <property type="entry name" value="HTH_LacI"/>
</dbReference>
<dbReference type="SMART" id="SM00354">
    <property type="entry name" value="HTH_LACI"/>
    <property type="match status" value="1"/>
</dbReference>
<evidence type="ECO:0000259" key="4">
    <source>
        <dbReference type="PROSITE" id="PS50932"/>
    </source>
</evidence>
<evidence type="ECO:0000256" key="2">
    <source>
        <dbReference type="ARBA" id="ARBA00023125"/>
    </source>
</evidence>
<proteinExistence type="predicted"/>
<dbReference type="EMBL" id="FZOW01000007">
    <property type="protein sequence ID" value="SNS93401.1"/>
    <property type="molecule type" value="Genomic_DNA"/>
</dbReference>
<dbReference type="PANTHER" id="PTHR30146">
    <property type="entry name" value="LACI-RELATED TRANSCRIPTIONAL REPRESSOR"/>
    <property type="match status" value="1"/>
</dbReference>
<keyword evidence="2" id="KW-0238">DNA-binding</keyword>
<keyword evidence="6" id="KW-1185">Reference proteome</keyword>
<dbReference type="RefSeq" id="WP_089246921.1">
    <property type="nucleotide sequence ID" value="NZ_FZOW01000007.1"/>
</dbReference>
<dbReference type="Pfam" id="PF13377">
    <property type="entry name" value="Peripla_BP_3"/>
    <property type="match status" value="1"/>
</dbReference>
<keyword evidence="3" id="KW-0804">Transcription</keyword>
<dbReference type="GO" id="GO:0000976">
    <property type="term" value="F:transcription cis-regulatory region binding"/>
    <property type="evidence" value="ECO:0007669"/>
    <property type="project" value="TreeGrafter"/>
</dbReference>
<dbReference type="CDD" id="cd01392">
    <property type="entry name" value="HTH_LacI"/>
    <property type="match status" value="1"/>
</dbReference>
<dbReference type="SUPFAM" id="SSF47413">
    <property type="entry name" value="lambda repressor-like DNA-binding domains"/>
    <property type="match status" value="1"/>
</dbReference>
<dbReference type="CDD" id="cd06267">
    <property type="entry name" value="PBP1_LacI_sugar_binding-like"/>
    <property type="match status" value="1"/>
</dbReference>
<dbReference type="PANTHER" id="PTHR30146:SF153">
    <property type="entry name" value="LACTOSE OPERON REPRESSOR"/>
    <property type="match status" value="1"/>
</dbReference>
<gene>
    <name evidence="5" type="ORF">SAMN05421642_10777</name>
</gene>
<dbReference type="InterPro" id="IPR010982">
    <property type="entry name" value="Lambda_DNA-bd_dom_sf"/>
</dbReference>
<dbReference type="Pfam" id="PF00356">
    <property type="entry name" value="LacI"/>
    <property type="match status" value="1"/>
</dbReference>
<dbReference type="SUPFAM" id="SSF53822">
    <property type="entry name" value="Periplasmic binding protein-like I"/>
    <property type="match status" value="1"/>
</dbReference>
<dbReference type="AlphaFoldDB" id="A0A239IIM3"/>
<dbReference type="Gene3D" id="3.40.50.2300">
    <property type="match status" value="2"/>
</dbReference>
<dbReference type="PROSITE" id="PS50932">
    <property type="entry name" value="HTH_LACI_2"/>
    <property type="match status" value="1"/>
</dbReference>
<feature type="domain" description="HTH lacI-type" evidence="4">
    <location>
        <begin position="4"/>
        <end position="59"/>
    </location>
</feature>
<evidence type="ECO:0000313" key="5">
    <source>
        <dbReference type="EMBL" id="SNS93401.1"/>
    </source>
</evidence>
<dbReference type="STRING" id="398843.A3K89_22745"/>